<dbReference type="Proteomes" id="UP000243217">
    <property type="component" value="Unassembled WGS sequence"/>
</dbReference>
<reference evidence="2 3" key="1">
    <citation type="journal article" date="2014" name="Genome Biol. Evol.">
        <title>The secreted proteins of Achlya hypogyna and Thraustotheca clavata identify the ancestral oomycete secretome and reveal gene acquisitions by horizontal gene transfer.</title>
        <authorList>
            <person name="Misner I."/>
            <person name="Blouin N."/>
            <person name="Leonard G."/>
            <person name="Richards T.A."/>
            <person name="Lane C.E."/>
        </authorList>
    </citation>
    <scope>NUCLEOTIDE SEQUENCE [LARGE SCALE GENOMIC DNA]</scope>
    <source>
        <strain evidence="2 3">ATCC 34112</strain>
    </source>
</reference>
<accession>A0A1V9ZNG2</accession>
<feature type="transmembrane region" description="Helical" evidence="1">
    <location>
        <begin position="122"/>
        <end position="143"/>
    </location>
</feature>
<protein>
    <recommendedName>
        <fullName evidence="4">Dolichol kinase</fullName>
    </recommendedName>
</protein>
<gene>
    <name evidence="2" type="ORF">THRCLA_06491</name>
</gene>
<feature type="transmembrane region" description="Helical" evidence="1">
    <location>
        <begin position="20"/>
        <end position="42"/>
    </location>
</feature>
<dbReference type="STRING" id="74557.A0A1V9ZNG2"/>
<evidence type="ECO:0008006" key="4">
    <source>
        <dbReference type="Google" id="ProtNLM"/>
    </source>
</evidence>
<keyword evidence="1" id="KW-0472">Membrane</keyword>
<comment type="caution">
    <text evidence="2">The sequence shown here is derived from an EMBL/GenBank/DDBJ whole genome shotgun (WGS) entry which is preliminary data.</text>
</comment>
<name>A0A1V9ZNG2_9STRA</name>
<evidence type="ECO:0000313" key="3">
    <source>
        <dbReference type="Proteomes" id="UP000243217"/>
    </source>
</evidence>
<organism evidence="2 3">
    <name type="scientific">Thraustotheca clavata</name>
    <dbReference type="NCBI Taxonomy" id="74557"/>
    <lineage>
        <taxon>Eukaryota</taxon>
        <taxon>Sar</taxon>
        <taxon>Stramenopiles</taxon>
        <taxon>Oomycota</taxon>
        <taxon>Saprolegniomycetes</taxon>
        <taxon>Saprolegniales</taxon>
        <taxon>Achlyaceae</taxon>
        <taxon>Thraustotheca</taxon>
    </lineage>
</organism>
<keyword evidence="1" id="KW-1133">Transmembrane helix</keyword>
<evidence type="ECO:0000313" key="2">
    <source>
        <dbReference type="EMBL" id="OQR99528.1"/>
    </source>
</evidence>
<sequence length="372" mass="42307">MSPMVNETIVWSDMLSTEQQLVLILLPSLSFLIIITLLRCIWKTQSSKPTFSLPLAVSLPSYGSTSSSMYLCQEGDVAGDYARSWRRSFDFVFFLVMLAYLIVLLSLTVWLEPMYLVMPWFWMWQIPQVCIMMLVSLVGGLICRSCCAVNTKGYIITNKASTFKVNYTRKLQHFAAFTVPLLFNSYDNSLLALAWGDFYILLCFLLLIKPFRESSKFLMLQFNSFDRPEDRPHTLKWIVAGNIAPGMLLIIFFQCLIESDLVYLIIFITAIGDGLAEPIGIRYGQHKYETHGCFSARLYVRSWEGSACIFLTAMALPAMQYADFDNFNQVVAAMLILPPTMAYAEAVAPHTIDTPILMSTCGMVLYLIQFYI</sequence>
<feature type="transmembrane region" description="Helical" evidence="1">
    <location>
        <begin position="91"/>
        <end position="110"/>
    </location>
</feature>
<dbReference type="EMBL" id="JNBS01001799">
    <property type="protein sequence ID" value="OQR99528.1"/>
    <property type="molecule type" value="Genomic_DNA"/>
</dbReference>
<dbReference type="AlphaFoldDB" id="A0A1V9ZNG2"/>
<keyword evidence="3" id="KW-1185">Reference proteome</keyword>
<evidence type="ECO:0000256" key="1">
    <source>
        <dbReference type="SAM" id="Phobius"/>
    </source>
</evidence>
<proteinExistence type="predicted"/>
<keyword evidence="1" id="KW-0812">Transmembrane</keyword>
<feature type="transmembrane region" description="Helical" evidence="1">
    <location>
        <begin position="237"/>
        <end position="257"/>
    </location>
</feature>